<dbReference type="Pfam" id="PF01425">
    <property type="entry name" value="Amidase"/>
    <property type="match status" value="1"/>
</dbReference>
<comment type="catalytic activity">
    <reaction evidence="1">
        <text>a monocarboxylic acid amide + H2O = a monocarboxylate + NH4(+)</text>
        <dbReference type="Rhea" id="RHEA:12020"/>
        <dbReference type="ChEBI" id="CHEBI:15377"/>
        <dbReference type="ChEBI" id="CHEBI:28938"/>
        <dbReference type="ChEBI" id="CHEBI:35757"/>
        <dbReference type="ChEBI" id="CHEBI:83628"/>
        <dbReference type="EC" id="3.5.1.4"/>
    </reaction>
</comment>
<dbReference type="InterPro" id="IPR023631">
    <property type="entry name" value="Amidase_dom"/>
</dbReference>
<dbReference type="EMBL" id="CP099427">
    <property type="protein sequence ID" value="USW57874.1"/>
    <property type="molecule type" value="Genomic_DNA"/>
</dbReference>
<organism evidence="8 9">
    <name type="scientific">Septoria linicola</name>
    <dbReference type="NCBI Taxonomy" id="215465"/>
    <lineage>
        <taxon>Eukaryota</taxon>
        <taxon>Fungi</taxon>
        <taxon>Dikarya</taxon>
        <taxon>Ascomycota</taxon>
        <taxon>Pezizomycotina</taxon>
        <taxon>Dothideomycetes</taxon>
        <taxon>Dothideomycetidae</taxon>
        <taxon>Mycosphaerellales</taxon>
        <taxon>Mycosphaerellaceae</taxon>
        <taxon>Septoria</taxon>
    </lineage>
</organism>
<keyword evidence="4" id="KW-0378">Hydrolase</keyword>
<evidence type="ECO:0000256" key="1">
    <source>
        <dbReference type="ARBA" id="ARBA00001311"/>
    </source>
</evidence>
<evidence type="ECO:0000256" key="2">
    <source>
        <dbReference type="ARBA" id="ARBA00009199"/>
    </source>
</evidence>
<gene>
    <name evidence="8" type="ORF">Slin15195_G111930</name>
</gene>
<reference evidence="8" key="1">
    <citation type="submission" date="2022-06" db="EMBL/GenBank/DDBJ databases">
        <title>Complete genome sequences of two strains of the flax pathogen Septoria linicola.</title>
        <authorList>
            <person name="Lapalu N."/>
            <person name="Simon A."/>
            <person name="Demenou B."/>
            <person name="Paumier D."/>
            <person name="Guillot M.-P."/>
            <person name="Gout L."/>
            <person name="Valade R."/>
        </authorList>
    </citation>
    <scope>NUCLEOTIDE SEQUENCE</scope>
    <source>
        <strain evidence="8">SE15195</strain>
    </source>
</reference>
<proteinExistence type="inferred from homology"/>
<dbReference type="PANTHER" id="PTHR46072">
    <property type="entry name" value="AMIDASE-RELATED-RELATED"/>
    <property type="match status" value="1"/>
</dbReference>
<sequence>MAATKLDWQALAATKRAAESAKIPEEWRLGQEFLHGNETTPISVFDVPAKCGILSHAELKITELDAGSLANAVQSGSLKAAAVATAFSKRAAIAQQLTQCLTETFFDDAIARGQYLDTFLAEHGKPLGPLHGVPVSIKDSFRYKGSQSTLGFVSFLDGPADTENSPLVDLLLDLGAILYCKTNIPLTLMTADSHNNVFGRVLNPHKLNLGAGGSSGGEGALVAFKGSPLGIGTDIGGSVRIPALVNGTYGLKPTPNRVPYGNQAWCSARGSPGFPACAGPLANSFEDIALFMRIILEASPWDRDATAVFYPWRAAIADRTPGKLRIGYYVEDPAFPTHPPVRRALEASANALAKAGHEIIVLSDTPSIKTSVNLAASYWSMDNSRTWLKNIEASGEPIIPSLLKTLHTLAMKPEGFTLEELFSVNVLAGEYKALWHNLWVQNQLDIILCPPAQTTAVLHDDFGVPHYTILWNLLQYPGLIIPVGTADKSIDTDDLARPEPEMGRIYRAEDVHGAPTSIQLVTRPMQDEELISYSRLIDGVLKAARGA</sequence>
<evidence type="ECO:0000256" key="3">
    <source>
        <dbReference type="ARBA" id="ARBA00012922"/>
    </source>
</evidence>
<name>A0A9Q9AYR2_9PEZI</name>
<evidence type="ECO:0000256" key="6">
    <source>
        <dbReference type="PIRSR" id="PIRSR001221-2"/>
    </source>
</evidence>
<feature type="binding site" evidence="6">
    <location>
        <position position="214"/>
    </location>
    <ligand>
        <name>substrate</name>
    </ligand>
</feature>
<feature type="active site" description="Charge relay system" evidence="5">
    <location>
        <position position="138"/>
    </location>
</feature>
<dbReference type="GO" id="GO:0004040">
    <property type="term" value="F:amidase activity"/>
    <property type="evidence" value="ECO:0007669"/>
    <property type="project" value="UniProtKB-EC"/>
</dbReference>
<feature type="active site" description="Charge relay system" evidence="5">
    <location>
        <position position="214"/>
    </location>
</feature>
<dbReference type="PIRSF" id="PIRSF001221">
    <property type="entry name" value="Amidase_fungi"/>
    <property type="match status" value="1"/>
</dbReference>
<dbReference type="PROSITE" id="PS00571">
    <property type="entry name" value="AMIDASES"/>
    <property type="match status" value="1"/>
</dbReference>
<dbReference type="SUPFAM" id="SSF75304">
    <property type="entry name" value="Amidase signature (AS) enzymes"/>
    <property type="match status" value="1"/>
</dbReference>
<dbReference type="EC" id="3.5.1.4" evidence="3"/>
<evidence type="ECO:0000313" key="9">
    <source>
        <dbReference type="Proteomes" id="UP001056384"/>
    </source>
</evidence>
<feature type="domain" description="Amidase" evidence="7">
    <location>
        <begin position="83"/>
        <end position="530"/>
    </location>
</feature>
<dbReference type="PANTHER" id="PTHR46072:SF5">
    <property type="entry name" value="GENERAL AMIDASE-C"/>
    <property type="match status" value="1"/>
</dbReference>
<feature type="active site" description="Acyl-ester intermediate" evidence="5">
    <location>
        <position position="238"/>
    </location>
</feature>
<protein>
    <recommendedName>
        <fullName evidence="3">amidase</fullName>
        <ecNumber evidence="3">3.5.1.4</ecNumber>
    </recommendedName>
</protein>
<feature type="binding site" evidence="6">
    <location>
        <begin position="235"/>
        <end position="238"/>
    </location>
    <ligand>
        <name>substrate</name>
    </ligand>
</feature>
<dbReference type="InterPro" id="IPR020556">
    <property type="entry name" value="Amidase_CS"/>
</dbReference>
<keyword evidence="9" id="KW-1185">Reference proteome</keyword>
<evidence type="ECO:0000256" key="4">
    <source>
        <dbReference type="ARBA" id="ARBA00022801"/>
    </source>
</evidence>
<comment type="similarity">
    <text evidence="2">Belongs to the amidase family.</text>
</comment>
<accession>A0A9Q9AYR2</accession>
<evidence type="ECO:0000256" key="5">
    <source>
        <dbReference type="PIRSR" id="PIRSR001221-1"/>
    </source>
</evidence>
<dbReference type="Proteomes" id="UP001056384">
    <property type="component" value="Chromosome 10"/>
</dbReference>
<evidence type="ECO:0000313" key="8">
    <source>
        <dbReference type="EMBL" id="USW57874.1"/>
    </source>
</evidence>
<dbReference type="Gene3D" id="3.90.1300.10">
    <property type="entry name" value="Amidase signature (AS) domain"/>
    <property type="match status" value="1"/>
</dbReference>
<feature type="binding site" evidence="6">
    <location>
        <position position="188"/>
    </location>
    <ligand>
        <name>substrate</name>
    </ligand>
</feature>
<dbReference type="AlphaFoldDB" id="A0A9Q9AYR2"/>
<evidence type="ECO:0000259" key="7">
    <source>
        <dbReference type="Pfam" id="PF01425"/>
    </source>
</evidence>
<dbReference type="InterPro" id="IPR036928">
    <property type="entry name" value="AS_sf"/>
</dbReference>